<keyword evidence="3" id="KW-1185">Reference proteome</keyword>
<evidence type="ECO:0000256" key="1">
    <source>
        <dbReference type="SAM" id="MobiDB-lite"/>
    </source>
</evidence>
<proteinExistence type="predicted"/>
<feature type="compositionally biased region" description="Basic and acidic residues" evidence="1">
    <location>
        <begin position="180"/>
        <end position="208"/>
    </location>
</feature>
<dbReference type="Proteomes" id="UP001642484">
    <property type="component" value="Unassembled WGS sequence"/>
</dbReference>
<reference evidence="2 3" key="1">
    <citation type="submission" date="2024-02" db="EMBL/GenBank/DDBJ databases">
        <authorList>
            <person name="Chen Y."/>
            <person name="Shah S."/>
            <person name="Dougan E. K."/>
            <person name="Thang M."/>
            <person name="Chan C."/>
        </authorList>
    </citation>
    <scope>NUCLEOTIDE SEQUENCE [LARGE SCALE GENOMIC DNA]</scope>
</reference>
<organism evidence="2 3">
    <name type="scientific">Durusdinium trenchii</name>
    <dbReference type="NCBI Taxonomy" id="1381693"/>
    <lineage>
        <taxon>Eukaryota</taxon>
        <taxon>Sar</taxon>
        <taxon>Alveolata</taxon>
        <taxon>Dinophyceae</taxon>
        <taxon>Suessiales</taxon>
        <taxon>Symbiodiniaceae</taxon>
        <taxon>Durusdinium</taxon>
    </lineage>
</organism>
<name>A0ABP0R5T8_9DINO</name>
<accession>A0ABP0R5T8</accession>
<sequence length="208" mass="23664">MLKAKAPADLQNAIEEERQRHQLQEQLTAERKRAAEALEQCAALKAQEAERQRQQEKAAAETVAEAARRKVLEEELDAERKRAKEAMSEVHELKAQARFNSLKMAEVESQCKSAEERLNAERGKVEQARAECESLKTQALLQDELFSSPGAWGAVVSRELREEMKPLGRSQPRRRSRKKLACEAGKRPGRAVSREGPRRPRSKEVRRC</sequence>
<dbReference type="EMBL" id="CAXAMN010025339">
    <property type="protein sequence ID" value="CAK9094477.1"/>
    <property type="molecule type" value="Genomic_DNA"/>
</dbReference>
<feature type="region of interest" description="Disordered" evidence="1">
    <location>
        <begin position="162"/>
        <end position="208"/>
    </location>
</feature>
<protein>
    <submittedName>
        <fullName evidence="2">Uncharacterized protein</fullName>
    </submittedName>
</protein>
<evidence type="ECO:0000313" key="3">
    <source>
        <dbReference type="Proteomes" id="UP001642484"/>
    </source>
</evidence>
<evidence type="ECO:0000313" key="2">
    <source>
        <dbReference type="EMBL" id="CAK9094477.1"/>
    </source>
</evidence>
<feature type="compositionally biased region" description="Basic and acidic residues" evidence="1">
    <location>
        <begin position="15"/>
        <end position="28"/>
    </location>
</feature>
<feature type="region of interest" description="Disordered" evidence="1">
    <location>
        <begin position="1"/>
        <end position="28"/>
    </location>
</feature>
<comment type="caution">
    <text evidence="2">The sequence shown here is derived from an EMBL/GenBank/DDBJ whole genome shotgun (WGS) entry which is preliminary data.</text>
</comment>
<gene>
    <name evidence="2" type="ORF">CCMP2556_LOCUS45061</name>
</gene>